<keyword evidence="8 9" id="KW-0472">Membrane</keyword>
<reference evidence="10 11" key="1">
    <citation type="submission" date="2019-01" db="EMBL/GenBank/DDBJ databases">
        <title>A draft genome assembly of the solar-powered sea slug Elysia chlorotica.</title>
        <authorList>
            <person name="Cai H."/>
            <person name="Li Q."/>
            <person name="Fang X."/>
            <person name="Li J."/>
            <person name="Curtis N.E."/>
            <person name="Altenburger A."/>
            <person name="Shibata T."/>
            <person name="Feng M."/>
            <person name="Maeda T."/>
            <person name="Schwartz J.A."/>
            <person name="Shigenobu S."/>
            <person name="Lundholm N."/>
            <person name="Nishiyama T."/>
            <person name="Yang H."/>
            <person name="Hasebe M."/>
            <person name="Li S."/>
            <person name="Pierce S.K."/>
            <person name="Wang J."/>
        </authorList>
    </citation>
    <scope>NUCLEOTIDE SEQUENCE [LARGE SCALE GENOMIC DNA]</scope>
    <source>
        <strain evidence="10">EC2010</strain>
        <tissue evidence="10">Whole organism of an adult</tissue>
    </source>
</reference>
<dbReference type="GO" id="GO:0045259">
    <property type="term" value="C:proton-transporting ATP synthase complex"/>
    <property type="evidence" value="ECO:0007669"/>
    <property type="project" value="UniProtKB-KW"/>
</dbReference>
<dbReference type="Pfam" id="PF05405">
    <property type="entry name" value="Mt_ATP-synt_B"/>
    <property type="match status" value="1"/>
</dbReference>
<keyword evidence="11" id="KW-1185">Reference proteome</keyword>
<evidence type="ECO:0000256" key="8">
    <source>
        <dbReference type="ARBA" id="ARBA00023136"/>
    </source>
</evidence>
<evidence type="ECO:0000256" key="3">
    <source>
        <dbReference type="ARBA" id="ARBA00022547"/>
    </source>
</evidence>
<dbReference type="Proteomes" id="UP000271974">
    <property type="component" value="Unassembled WGS sequence"/>
</dbReference>
<protein>
    <recommendedName>
        <fullName evidence="9">ATP synthase subunit b</fullName>
    </recommendedName>
</protein>
<comment type="caution">
    <text evidence="10">The sequence shown here is derived from an EMBL/GenBank/DDBJ whole genome shotgun (WGS) entry which is preliminary data.</text>
</comment>
<evidence type="ECO:0000313" key="10">
    <source>
        <dbReference type="EMBL" id="RUS88394.1"/>
    </source>
</evidence>
<dbReference type="InterPro" id="IPR008688">
    <property type="entry name" value="ATP_synth_Bsub_B/MI25"/>
</dbReference>
<evidence type="ECO:0000256" key="7">
    <source>
        <dbReference type="ARBA" id="ARBA00023128"/>
    </source>
</evidence>
<comment type="subcellular location">
    <subcellularLocation>
        <location evidence="9">Mitochondrion</location>
    </subcellularLocation>
    <subcellularLocation>
        <location evidence="9">Mitochondrion inner membrane</location>
    </subcellularLocation>
</comment>
<comment type="subunit">
    <text evidence="9">F-type ATPases have 2 components, CF(1) - the catalytic core - and CF(0) - the membrane proton channel. CF(1) and CF(0) have multiple subunits.</text>
</comment>
<comment type="function">
    <text evidence="9">Subunit b, of the mitochondrial membrane ATP synthase complex (F(1)F(0) ATP synthase or Complex V) that produces ATP from ADP in the presence of a proton gradient across the membrane which is generated by electron transport complexes of the respiratory chain. ATP synthase complex consist of a soluble F(1) head domain - the catalytic core - and a membrane F(1) domain - the membrane proton channel. These two domains are linked by a central stalk rotating inside the F(1) region and a stationary peripheral stalk. During catalysis, ATP synthesis in the catalytic domain of F(1) is coupled via a rotary mechanism of the central stalk subunits to proton translocation. In vivo, can only synthesize ATP although its ATP hydrolase activity can be activated artificially in vitro. Part of the complex F(0) domain. Part of the complex F(0) domain and the peripheric stalk, which acts as a stator to hold the catalytic alpha(3)beta(3) subcomplex and subunit a/ATP6 static relative to the rotary elements.</text>
</comment>
<proteinExistence type="inferred from homology"/>
<dbReference type="STRING" id="188477.A0A3S0ZWH2"/>
<keyword evidence="7 9" id="KW-0496">Mitochondrion</keyword>
<dbReference type="AlphaFoldDB" id="A0A3S0ZWH2"/>
<name>A0A3S0ZWH2_ELYCH</name>
<organism evidence="10 11">
    <name type="scientific">Elysia chlorotica</name>
    <name type="common">Eastern emerald elysia</name>
    <name type="synonym">Sea slug</name>
    <dbReference type="NCBI Taxonomy" id="188477"/>
    <lineage>
        <taxon>Eukaryota</taxon>
        <taxon>Metazoa</taxon>
        <taxon>Spiralia</taxon>
        <taxon>Lophotrochozoa</taxon>
        <taxon>Mollusca</taxon>
        <taxon>Gastropoda</taxon>
        <taxon>Heterobranchia</taxon>
        <taxon>Euthyneura</taxon>
        <taxon>Panpulmonata</taxon>
        <taxon>Sacoglossa</taxon>
        <taxon>Placobranchoidea</taxon>
        <taxon>Plakobranchidae</taxon>
        <taxon>Elysia</taxon>
    </lineage>
</organism>
<evidence type="ECO:0000256" key="9">
    <source>
        <dbReference type="RuleBase" id="RU368017"/>
    </source>
</evidence>
<dbReference type="OrthoDB" id="67388at2759"/>
<dbReference type="EMBL" id="RQTK01000084">
    <property type="protein sequence ID" value="RUS88394.1"/>
    <property type="molecule type" value="Genomic_DNA"/>
</dbReference>
<keyword evidence="5 9" id="KW-0999">Mitochondrion inner membrane</keyword>
<evidence type="ECO:0000256" key="5">
    <source>
        <dbReference type="ARBA" id="ARBA00022792"/>
    </source>
</evidence>
<dbReference type="PANTHER" id="PTHR12733">
    <property type="entry name" value="MITOCHONDRIAL ATP SYNTHASE B CHAIN"/>
    <property type="match status" value="1"/>
</dbReference>
<keyword evidence="4 9" id="KW-0375">Hydrogen ion transport</keyword>
<sequence>MGINSKFDEYLTLHPGHDCFLLTTECEGQEIKMLSAFRSSALKSALQGQGAFKVLAVVPARQSHKISKQDRIETWDYVNSVYFGPERDMKNFPNPTQPAKHEPVRMGIVPQSWFDFMYPKTGVTGPYVLGGGLALWMMSKEIMVVDHYFWEIPSFWIMVYILCNHQKVGPQLTKWVAEKYEARKKVQFTRPINMMKDAEKANIAKLDRLIEETETIKHVHQAKKEGVEFQLEAAYRQRLQTAYQEVKKRLDYEVEKANTKRRFEQDHMVNWIVSSVTKSITPQQEKESIQVCIRTLKDLAAKQQLA</sequence>
<dbReference type="GO" id="GO:0046933">
    <property type="term" value="F:proton-transporting ATP synthase activity, rotational mechanism"/>
    <property type="evidence" value="ECO:0007669"/>
    <property type="project" value="TreeGrafter"/>
</dbReference>
<dbReference type="GO" id="GO:0005743">
    <property type="term" value="C:mitochondrial inner membrane"/>
    <property type="evidence" value="ECO:0007669"/>
    <property type="project" value="UniProtKB-SubCell"/>
</dbReference>
<comment type="similarity">
    <text evidence="1 9">Belongs to the eukaryotic ATPase B chain family.</text>
</comment>
<evidence type="ECO:0000256" key="2">
    <source>
        <dbReference type="ARBA" id="ARBA00022448"/>
    </source>
</evidence>
<dbReference type="SUPFAM" id="SSF161060">
    <property type="entry name" value="ATP synthase B chain-like"/>
    <property type="match status" value="1"/>
</dbReference>
<dbReference type="Gene3D" id="1.20.5.2210">
    <property type="match status" value="1"/>
</dbReference>
<dbReference type="InterPro" id="IPR013837">
    <property type="entry name" value="ATP_synth_F0_suB"/>
</dbReference>
<evidence type="ECO:0000256" key="4">
    <source>
        <dbReference type="ARBA" id="ARBA00022781"/>
    </source>
</evidence>
<evidence type="ECO:0000256" key="6">
    <source>
        <dbReference type="ARBA" id="ARBA00023065"/>
    </source>
</evidence>
<dbReference type="PANTHER" id="PTHR12733:SF3">
    <property type="entry name" value="ATP SYNTHASE F(0) COMPLEX SUBUNIT B1, MITOCHONDRIAL"/>
    <property type="match status" value="1"/>
</dbReference>
<keyword evidence="3 9" id="KW-0138">CF(0)</keyword>
<gene>
    <name evidence="10" type="ORF">EGW08_003850</name>
</gene>
<evidence type="ECO:0000313" key="11">
    <source>
        <dbReference type="Proteomes" id="UP000271974"/>
    </source>
</evidence>
<evidence type="ECO:0000256" key="1">
    <source>
        <dbReference type="ARBA" id="ARBA00007479"/>
    </source>
</evidence>
<accession>A0A3S0ZWH2</accession>
<keyword evidence="6 9" id="KW-0406">Ion transport</keyword>
<keyword evidence="2 9" id="KW-0813">Transport</keyword>